<dbReference type="EMBL" id="JAUSUK010000001">
    <property type="protein sequence ID" value="MDQ0325325.1"/>
    <property type="molecule type" value="Genomic_DNA"/>
</dbReference>
<dbReference type="Pfam" id="PF02390">
    <property type="entry name" value="Methyltransf_4"/>
    <property type="match status" value="1"/>
</dbReference>
<evidence type="ECO:0000256" key="4">
    <source>
        <dbReference type="ARBA" id="ARBA00022679"/>
    </source>
</evidence>
<dbReference type="InterPro" id="IPR029063">
    <property type="entry name" value="SAM-dependent_MTases_sf"/>
</dbReference>
<feature type="binding site" evidence="7">
    <location>
        <position position="108"/>
    </location>
    <ligand>
        <name>S-adenosyl-L-methionine</name>
        <dbReference type="ChEBI" id="CHEBI:59789"/>
    </ligand>
</feature>
<gene>
    <name evidence="7" type="primary">trmB</name>
    <name evidence="8" type="ORF">J2R99_001174</name>
</gene>
<dbReference type="PANTHER" id="PTHR23417:SF14">
    <property type="entry name" value="PENTACOTRIPEPTIDE-REPEAT REGION OF PRORP DOMAIN-CONTAINING PROTEIN"/>
    <property type="match status" value="1"/>
</dbReference>
<evidence type="ECO:0000256" key="6">
    <source>
        <dbReference type="ARBA" id="ARBA00022694"/>
    </source>
</evidence>
<protein>
    <recommendedName>
        <fullName evidence="7">tRNA (guanine-N(7)-)-methyltransferase</fullName>
        <ecNumber evidence="7">2.1.1.33</ecNumber>
    </recommendedName>
    <alternativeName>
        <fullName evidence="7">tRNA (guanine(46)-N(7))-methyltransferase</fullName>
    </alternativeName>
    <alternativeName>
        <fullName evidence="7">tRNA(m7G46)-methyltransferase</fullName>
    </alternativeName>
</protein>
<dbReference type="Gene3D" id="3.40.50.150">
    <property type="entry name" value="Vaccinia Virus protein VP39"/>
    <property type="match status" value="1"/>
</dbReference>
<feature type="binding site" evidence="7">
    <location>
        <position position="144"/>
    </location>
    <ligand>
        <name>substrate</name>
    </ligand>
</feature>
<keyword evidence="5 7" id="KW-0949">S-adenosyl-L-methionine</keyword>
<evidence type="ECO:0000256" key="5">
    <source>
        <dbReference type="ARBA" id="ARBA00022691"/>
    </source>
</evidence>
<dbReference type="PANTHER" id="PTHR23417">
    <property type="entry name" value="3-DEOXY-D-MANNO-OCTULOSONIC-ACID TRANSFERASE/TRNA GUANINE-N 7 - -METHYLTRANSFERASE"/>
    <property type="match status" value="1"/>
</dbReference>
<dbReference type="RefSeq" id="WP_307153528.1">
    <property type="nucleotide sequence ID" value="NZ_JAUSUK010000001.1"/>
</dbReference>
<evidence type="ECO:0000256" key="3">
    <source>
        <dbReference type="ARBA" id="ARBA00022603"/>
    </source>
</evidence>
<keyword evidence="3 7" id="KW-0489">Methyltransferase</keyword>
<organism evidence="8 9">
    <name type="scientific">Rhodopseudomonas julia</name>
    <dbReference type="NCBI Taxonomy" id="200617"/>
    <lineage>
        <taxon>Bacteria</taxon>
        <taxon>Pseudomonadati</taxon>
        <taxon>Pseudomonadota</taxon>
        <taxon>Alphaproteobacteria</taxon>
        <taxon>Hyphomicrobiales</taxon>
        <taxon>Nitrobacteraceae</taxon>
        <taxon>Rhodopseudomonas</taxon>
    </lineage>
</organism>
<comment type="caution">
    <text evidence="8">The sequence shown here is derived from an EMBL/GenBank/DDBJ whole genome shotgun (WGS) entry which is preliminary data.</text>
</comment>
<feature type="binding site" evidence="7">
    <location>
        <position position="112"/>
    </location>
    <ligand>
        <name>substrate</name>
    </ligand>
</feature>
<dbReference type="PROSITE" id="PS51625">
    <property type="entry name" value="SAM_MT_TRMB"/>
    <property type="match status" value="1"/>
</dbReference>
<evidence type="ECO:0000313" key="8">
    <source>
        <dbReference type="EMBL" id="MDQ0325325.1"/>
    </source>
</evidence>
<dbReference type="EC" id="2.1.1.33" evidence="7"/>
<comment type="catalytic activity">
    <reaction evidence="1 7">
        <text>guanosine(46) in tRNA + S-adenosyl-L-methionine = N(7)-methylguanosine(46) in tRNA + S-adenosyl-L-homocysteine</text>
        <dbReference type="Rhea" id="RHEA:42708"/>
        <dbReference type="Rhea" id="RHEA-COMP:10188"/>
        <dbReference type="Rhea" id="RHEA-COMP:10189"/>
        <dbReference type="ChEBI" id="CHEBI:57856"/>
        <dbReference type="ChEBI" id="CHEBI:59789"/>
        <dbReference type="ChEBI" id="CHEBI:74269"/>
        <dbReference type="ChEBI" id="CHEBI:74480"/>
        <dbReference type="EC" id="2.1.1.33"/>
    </reaction>
</comment>
<accession>A0ABU0C6R3</accession>
<dbReference type="HAMAP" id="MF_01057">
    <property type="entry name" value="tRNA_methyltr_TrmB"/>
    <property type="match status" value="1"/>
</dbReference>
<dbReference type="Proteomes" id="UP001230253">
    <property type="component" value="Unassembled WGS sequence"/>
</dbReference>
<dbReference type="InterPro" id="IPR055361">
    <property type="entry name" value="tRNA_methyltr_TrmB_bact"/>
</dbReference>
<feature type="binding site" evidence="7">
    <location>
        <position position="86"/>
    </location>
    <ligand>
        <name>S-adenosyl-L-methionine</name>
        <dbReference type="ChEBI" id="CHEBI:59789"/>
    </ligand>
</feature>
<comment type="caution">
    <text evidence="7">Lacks conserved residue(s) required for the propagation of feature annotation.</text>
</comment>
<evidence type="ECO:0000256" key="2">
    <source>
        <dbReference type="ARBA" id="ARBA00003015"/>
    </source>
</evidence>
<dbReference type="SUPFAM" id="SSF53335">
    <property type="entry name" value="S-adenosyl-L-methionine-dependent methyltransferases"/>
    <property type="match status" value="1"/>
</dbReference>
<keyword evidence="9" id="KW-1185">Reference proteome</keyword>
<feature type="binding site" evidence="7">
    <location>
        <begin position="182"/>
        <end position="185"/>
    </location>
    <ligand>
        <name>substrate</name>
    </ligand>
</feature>
<evidence type="ECO:0000256" key="7">
    <source>
        <dbReference type="HAMAP-Rule" id="MF_01057"/>
    </source>
</evidence>
<evidence type="ECO:0000256" key="1">
    <source>
        <dbReference type="ARBA" id="ARBA00000142"/>
    </source>
</evidence>
<proteinExistence type="inferred from homology"/>
<feature type="binding site" evidence="7">
    <location>
        <position position="59"/>
    </location>
    <ligand>
        <name>S-adenosyl-L-methionine</name>
        <dbReference type="ChEBI" id="CHEBI:59789"/>
    </ligand>
</feature>
<sequence length="203" mass="23133">MERLLPQLALDLSEPLSDDPAELFAARVDDVRLEIGFGGGEHLIHEARKAPSCGFFGVEPFVNGMAKAVAAIEGEELTNIRLYDGDAADLLDWLPSKSLLRVDLLYPDPWPKRRHWKRRFVNAENLARIHRALRPGGVFRFASDIPSYVDWTMIRVLRHGGFVWPAETVADWHEPYPGWPGTRYEAKALREGRRPAYLSFSKR</sequence>
<evidence type="ECO:0000313" key="9">
    <source>
        <dbReference type="Proteomes" id="UP001230253"/>
    </source>
</evidence>
<keyword evidence="4 7" id="KW-0808">Transferase</keyword>
<reference evidence="8 9" key="1">
    <citation type="submission" date="2023-07" db="EMBL/GenBank/DDBJ databases">
        <title>Genomic Encyclopedia of Type Strains, Phase IV (KMG-IV): sequencing the most valuable type-strain genomes for metagenomic binning, comparative biology and taxonomic classification.</title>
        <authorList>
            <person name="Goeker M."/>
        </authorList>
    </citation>
    <scope>NUCLEOTIDE SEQUENCE [LARGE SCALE GENOMIC DNA]</scope>
    <source>
        <strain evidence="8 9">DSM 11549</strain>
    </source>
</reference>
<dbReference type="CDD" id="cd02440">
    <property type="entry name" value="AdoMet_MTases"/>
    <property type="match status" value="1"/>
</dbReference>
<feature type="binding site" evidence="7">
    <location>
        <position position="34"/>
    </location>
    <ligand>
        <name>S-adenosyl-L-methionine</name>
        <dbReference type="ChEBI" id="CHEBI:59789"/>
    </ligand>
</feature>
<comment type="pathway">
    <text evidence="7">tRNA modification; N(7)-methylguanine-tRNA biosynthesis.</text>
</comment>
<dbReference type="InterPro" id="IPR003358">
    <property type="entry name" value="tRNA_(Gua-N-7)_MeTrfase_Trmb"/>
</dbReference>
<comment type="similarity">
    <text evidence="7">Belongs to the class I-like SAM-binding methyltransferase superfamily. TrmB family.</text>
</comment>
<name>A0ABU0C6R3_9BRAD</name>
<comment type="function">
    <text evidence="2 7">Catalyzes the formation of N(7)-methylguanine at position 46 (m7G46) in tRNA.</text>
</comment>
<keyword evidence="6 7" id="KW-0819">tRNA processing</keyword>
<dbReference type="GO" id="GO:0008176">
    <property type="term" value="F:tRNA (guanine(46)-N7)-methyltransferase activity"/>
    <property type="evidence" value="ECO:0007669"/>
    <property type="project" value="UniProtKB-EC"/>
</dbReference>